<dbReference type="RefSeq" id="XP_016631883.1">
    <property type="nucleotide sequence ID" value="XM_016777038.1"/>
</dbReference>
<dbReference type="Proteomes" id="UP000053411">
    <property type="component" value="Unassembled WGS sequence"/>
</dbReference>
<name>A0A0D2H7D0_9EURO</name>
<dbReference type="AlphaFoldDB" id="A0A0D2H7D0"/>
<feature type="region of interest" description="Disordered" evidence="1">
    <location>
        <begin position="190"/>
        <end position="226"/>
    </location>
</feature>
<evidence type="ECO:0000256" key="1">
    <source>
        <dbReference type="SAM" id="MobiDB-lite"/>
    </source>
</evidence>
<protein>
    <submittedName>
        <fullName evidence="2">Uncharacterized protein</fullName>
    </submittedName>
</protein>
<accession>A0A0D2H7D0</accession>
<keyword evidence="3" id="KW-1185">Reference proteome</keyword>
<dbReference type="OrthoDB" id="6365728at2759"/>
<dbReference type="VEuPathDB" id="FungiDB:Z520_06538"/>
<reference evidence="2 3" key="1">
    <citation type="submission" date="2015-01" db="EMBL/GenBank/DDBJ databases">
        <title>The Genome Sequence of Fonsecaea multimorphosa CBS 102226.</title>
        <authorList>
            <consortium name="The Broad Institute Genomics Platform"/>
            <person name="Cuomo C."/>
            <person name="de Hoog S."/>
            <person name="Gorbushina A."/>
            <person name="Stielow B."/>
            <person name="Teixiera M."/>
            <person name="Abouelleil A."/>
            <person name="Chapman S.B."/>
            <person name="Priest M."/>
            <person name="Young S.K."/>
            <person name="Wortman J."/>
            <person name="Nusbaum C."/>
            <person name="Birren B."/>
        </authorList>
    </citation>
    <scope>NUCLEOTIDE SEQUENCE [LARGE SCALE GENOMIC DNA]</scope>
    <source>
        <strain evidence="2 3">CBS 102226</strain>
    </source>
</reference>
<feature type="region of interest" description="Disordered" evidence="1">
    <location>
        <begin position="1"/>
        <end position="30"/>
    </location>
</feature>
<feature type="region of interest" description="Disordered" evidence="1">
    <location>
        <begin position="551"/>
        <end position="582"/>
    </location>
</feature>
<evidence type="ECO:0000313" key="3">
    <source>
        <dbReference type="Proteomes" id="UP000053411"/>
    </source>
</evidence>
<dbReference type="EMBL" id="KN848073">
    <property type="protein sequence ID" value="KIX97760.1"/>
    <property type="molecule type" value="Genomic_DNA"/>
</dbReference>
<evidence type="ECO:0000313" key="2">
    <source>
        <dbReference type="EMBL" id="KIX97760.1"/>
    </source>
</evidence>
<sequence>MSESGMHAITNGKLDKVSDGLPNGVESNDSGPVQFESVDFGLFNEKIHLQVHNLNGGMSAVKSAVEKITETFNQYGEMVKTVDERYSAGQDLEAQVQELEDRNDWLERKMGKMKQSHQVQLRNERIQLEKEISGLKSQAASGQQEKQKYEELIKALRKEHERAIQEVQKGLDLKKTQLEKDNEEHIAKLEAKNKELEKTQTTTERKLEEMTKMRDRERETRETMQSKADAEIQNLKYELASVKAKYEVQRLPVEHYAERYKELVDSVASIADEYFSELPEEAIDDPAGTYKQLKNKRSAFDTVPITQSECARVLRLAHVQNIIFNVIGETVWPLFFSRYLLKNRKDRSLINDIYSQLATDGEEIQNDWKISTLKVLDRLDNGVDVGEKIRDAIDVRVVQVLEPLLGEKNKADFGTELKKVFTVAMELSQEWRRDRSPVYFDMSPSADSGKGWKEFSVGFDVEDAPNPSLIACREGAFDPLCVSPRLYRKRETETATGGSDPVEDELVHPGVALFPSTGIFQKGWIEWQGLRDAEREMRKAYTGKARRASIASTNTGMGVSPPGSQLVRPSKTWQSPTKTEYD</sequence>
<feature type="compositionally biased region" description="Polar residues" evidence="1">
    <location>
        <begin position="571"/>
        <end position="582"/>
    </location>
</feature>
<dbReference type="GeneID" id="27712284"/>
<proteinExistence type="predicted"/>
<organism evidence="2 3">
    <name type="scientific">Fonsecaea multimorphosa CBS 102226</name>
    <dbReference type="NCBI Taxonomy" id="1442371"/>
    <lineage>
        <taxon>Eukaryota</taxon>
        <taxon>Fungi</taxon>
        <taxon>Dikarya</taxon>
        <taxon>Ascomycota</taxon>
        <taxon>Pezizomycotina</taxon>
        <taxon>Eurotiomycetes</taxon>
        <taxon>Chaetothyriomycetidae</taxon>
        <taxon>Chaetothyriales</taxon>
        <taxon>Herpotrichiellaceae</taxon>
        <taxon>Fonsecaea</taxon>
    </lineage>
</organism>
<gene>
    <name evidence="2" type="ORF">Z520_06538</name>
</gene>
<dbReference type="STRING" id="1442371.A0A0D2H7D0"/>